<dbReference type="Proteomes" id="UP001597262">
    <property type="component" value="Unassembled WGS sequence"/>
</dbReference>
<dbReference type="InterPro" id="IPR003607">
    <property type="entry name" value="HD/PDEase_dom"/>
</dbReference>
<dbReference type="InterPro" id="IPR006675">
    <property type="entry name" value="HDIG_dom"/>
</dbReference>
<dbReference type="InterPro" id="IPR006674">
    <property type="entry name" value="HD_domain"/>
</dbReference>
<feature type="domain" description="HD-GYP" evidence="2">
    <location>
        <begin position="11"/>
        <end position="206"/>
    </location>
</feature>
<dbReference type="CDD" id="cd00077">
    <property type="entry name" value="HDc"/>
    <property type="match status" value="1"/>
</dbReference>
<accession>A0ABW3RUM8</accession>
<dbReference type="SUPFAM" id="SSF109604">
    <property type="entry name" value="HD-domain/PDEase-like"/>
    <property type="match status" value="1"/>
</dbReference>
<dbReference type="PROSITE" id="PS51831">
    <property type="entry name" value="HD"/>
    <property type="match status" value="1"/>
</dbReference>
<evidence type="ECO:0000259" key="2">
    <source>
        <dbReference type="PROSITE" id="PS51832"/>
    </source>
</evidence>
<proteinExistence type="predicted"/>
<protein>
    <submittedName>
        <fullName evidence="3">HD-GYP domain-containing protein</fullName>
        <ecNumber evidence="3">3.1.4.-</ecNumber>
    </submittedName>
</protein>
<dbReference type="NCBIfam" id="TIGR00277">
    <property type="entry name" value="HDIG"/>
    <property type="match status" value="1"/>
</dbReference>
<dbReference type="PROSITE" id="PS51832">
    <property type="entry name" value="HD_GYP"/>
    <property type="match status" value="1"/>
</dbReference>
<dbReference type="InterPro" id="IPR037522">
    <property type="entry name" value="HD_GYP_dom"/>
</dbReference>
<dbReference type="PANTHER" id="PTHR43155">
    <property type="entry name" value="CYCLIC DI-GMP PHOSPHODIESTERASE PA4108-RELATED"/>
    <property type="match status" value="1"/>
</dbReference>
<keyword evidence="3" id="KW-0378">Hydrolase</keyword>
<dbReference type="EC" id="3.1.4.-" evidence="3"/>
<organism evidence="3 4">
    <name type="scientific">Paenibacillus puldeungensis</name>
    <dbReference type="NCBI Taxonomy" id="696536"/>
    <lineage>
        <taxon>Bacteria</taxon>
        <taxon>Bacillati</taxon>
        <taxon>Bacillota</taxon>
        <taxon>Bacilli</taxon>
        <taxon>Bacillales</taxon>
        <taxon>Paenibacillaceae</taxon>
        <taxon>Paenibacillus</taxon>
    </lineage>
</organism>
<gene>
    <name evidence="3" type="ORF">ACFQ3W_04840</name>
</gene>
<reference evidence="4" key="1">
    <citation type="journal article" date="2019" name="Int. J. Syst. Evol. Microbiol.">
        <title>The Global Catalogue of Microorganisms (GCM) 10K type strain sequencing project: providing services to taxonomists for standard genome sequencing and annotation.</title>
        <authorList>
            <consortium name="The Broad Institute Genomics Platform"/>
            <consortium name="The Broad Institute Genome Sequencing Center for Infectious Disease"/>
            <person name="Wu L."/>
            <person name="Ma J."/>
        </authorList>
    </citation>
    <scope>NUCLEOTIDE SEQUENCE [LARGE SCALE GENOMIC DNA]</scope>
    <source>
        <strain evidence="4">CCUG 59189</strain>
    </source>
</reference>
<comment type="caution">
    <text evidence="3">The sequence shown here is derived from an EMBL/GenBank/DDBJ whole genome shotgun (WGS) entry which is preliminary data.</text>
</comment>
<evidence type="ECO:0000259" key="1">
    <source>
        <dbReference type="PROSITE" id="PS51831"/>
    </source>
</evidence>
<feature type="domain" description="HD" evidence="1">
    <location>
        <begin position="33"/>
        <end position="156"/>
    </location>
</feature>
<dbReference type="RefSeq" id="WP_379317155.1">
    <property type="nucleotide sequence ID" value="NZ_JBHTLM010000002.1"/>
</dbReference>
<evidence type="ECO:0000313" key="3">
    <source>
        <dbReference type="EMBL" id="MFD1175631.1"/>
    </source>
</evidence>
<dbReference type="Gene3D" id="1.10.3210.10">
    <property type="entry name" value="Hypothetical protein af1432"/>
    <property type="match status" value="1"/>
</dbReference>
<sequence>MTGYNDFIDELYIGKDPDAVKWFNMLMNKHPETYHHCVRVAMLAEKIAEPLNISRREKGVLIRGCFLHDIGKSMIPWDIINQPGPLSLKQWKIMKLHPVLGAELVEANPAFGPDILDIVRYHHERWDGTGYPDGLKGKEIPFAARVCAVIDAFDSMTSERSYRERKLTISEAKLELVRYRERQFDPEIVDALMDLPEETLTIYSTL</sequence>
<dbReference type="PANTHER" id="PTHR43155:SF2">
    <property type="entry name" value="CYCLIC DI-GMP PHOSPHODIESTERASE PA4108"/>
    <property type="match status" value="1"/>
</dbReference>
<dbReference type="SMART" id="SM00471">
    <property type="entry name" value="HDc"/>
    <property type="match status" value="1"/>
</dbReference>
<dbReference type="GO" id="GO:0016787">
    <property type="term" value="F:hydrolase activity"/>
    <property type="evidence" value="ECO:0007669"/>
    <property type="project" value="UniProtKB-KW"/>
</dbReference>
<dbReference type="EMBL" id="JBHTLM010000002">
    <property type="protein sequence ID" value="MFD1175631.1"/>
    <property type="molecule type" value="Genomic_DNA"/>
</dbReference>
<keyword evidence="4" id="KW-1185">Reference proteome</keyword>
<evidence type="ECO:0000313" key="4">
    <source>
        <dbReference type="Proteomes" id="UP001597262"/>
    </source>
</evidence>
<dbReference type="Pfam" id="PF13487">
    <property type="entry name" value="HD_5"/>
    <property type="match status" value="1"/>
</dbReference>
<name>A0ABW3RUM8_9BACL</name>